<dbReference type="PANTHER" id="PTHR24356:SF1">
    <property type="entry name" value="SERINE_THREONINE-PROTEIN KINASE GREATWALL"/>
    <property type="match status" value="1"/>
</dbReference>
<dbReference type="InParanoid" id="A0A7M7L832"/>
<dbReference type="SMART" id="SM00220">
    <property type="entry name" value="S_TKc"/>
    <property type="match status" value="1"/>
</dbReference>
<comment type="catalytic activity">
    <reaction evidence="9">
        <text>L-threonyl-[protein] + ATP = O-phospho-L-threonyl-[protein] + ADP + H(+)</text>
        <dbReference type="Rhea" id="RHEA:46608"/>
        <dbReference type="Rhea" id="RHEA-COMP:11060"/>
        <dbReference type="Rhea" id="RHEA-COMP:11605"/>
        <dbReference type="ChEBI" id="CHEBI:15378"/>
        <dbReference type="ChEBI" id="CHEBI:30013"/>
        <dbReference type="ChEBI" id="CHEBI:30616"/>
        <dbReference type="ChEBI" id="CHEBI:61977"/>
        <dbReference type="ChEBI" id="CHEBI:456216"/>
        <dbReference type="EC" id="2.7.11.1"/>
    </reaction>
</comment>
<feature type="domain" description="Protein kinase" evidence="11">
    <location>
        <begin position="213"/>
        <end position="483"/>
    </location>
</feature>
<dbReference type="InterPro" id="IPR000719">
    <property type="entry name" value="Prot_kinase_dom"/>
</dbReference>
<evidence type="ECO:0000259" key="11">
    <source>
        <dbReference type="PROSITE" id="PS50011"/>
    </source>
</evidence>
<evidence type="ECO:0000256" key="5">
    <source>
        <dbReference type="ARBA" id="ARBA00022741"/>
    </source>
</evidence>
<name>A0A7M7L832_VARDE</name>
<dbReference type="GO" id="GO:0005524">
    <property type="term" value="F:ATP binding"/>
    <property type="evidence" value="ECO:0007669"/>
    <property type="project" value="UniProtKB-KW"/>
</dbReference>
<dbReference type="Gene3D" id="1.10.510.10">
    <property type="entry name" value="Transferase(Phosphotransferase) domain 1"/>
    <property type="match status" value="1"/>
</dbReference>
<dbReference type="InterPro" id="IPR050236">
    <property type="entry name" value="Ser_Thr_kinase_AGC"/>
</dbReference>
<dbReference type="GeneID" id="111255616"/>
<dbReference type="GO" id="GO:0004674">
    <property type="term" value="F:protein serine/threonine kinase activity"/>
    <property type="evidence" value="ECO:0007669"/>
    <property type="project" value="UniProtKB-KW"/>
</dbReference>
<evidence type="ECO:0000256" key="2">
    <source>
        <dbReference type="ARBA" id="ARBA00022148"/>
    </source>
</evidence>
<evidence type="ECO:0000256" key="3">
    <source>
        <dbReference type="ARBA" id="ARBA00022527"/>
    </source>
</evidence>
<evidence type="ECO:0000256" key="1">
    <source>
        <dbReference type="ARBA" id="ARBA00012513"/>
    </source>
</evidence>
<keyword evidence="5" id="KW-0547">Nucleotide-binding</keyword>
<evidence type="ECO:0000256" key="7">
    <source>
        <dbReference type="ARBA" id="ARBA00022840"/>
    </source>
</evidence>
<dbReference type="PROSITE" id="PS00108">
    <property type="entry name" value="PROTEIN_KINASE_ST"/>
    <property type="match status" value="1"/>
</dbReference>
<dbReference type="EC" id="2.7.11.1" evidence="1"/>
<dbReference type="GO" id="GO:0035556">
    <property type="term" value="P:intracellular signal transduction"/>
    <property type="evidence" value="ECO:0007669"/>
    <property type="project" value="TreeGrafter"/>
</dbReference>
<comment type="catalytic activity">
    <reaction evidence="10">
        <text>L-seryl-[protein] + ATP = O-phospho-L-seryl-[protein] + ADP + H(+)</text>
        <dbReference type="Rhea" id="RHEA:17989"/>
        <dbReference type="Rhea" id="RHEA-COMP:9863"/>
        <dbReference type="Rhea" id="RHEA-COMP:11604"/>
        <dbReference type="ChEBI" id="CHEBI:15378"/>
        <dbReference type="ChEBI" id="CHEBI:29999"/>
        <dbReference type="ChEBI" id="CHEBI:30616"/>
        <dbReference type="ChEBI" id="CHEBI:83421"/>
        <dbReference type="ChEBI" id="CHEBI:456216"/>
        <dbReference type="EC" id="2.7.11.1"/>
    </reaction>
</comment>
<evidence type="ECO:0000256" key="6">
    <source>
        <dbReference type="ARBA" id="ARBA00022777"/>
    </source>
</evidence>
<evidence type="ECO:0000256" key="9">
    <source>
        <dbReference type="ARBA" id="ARBA00047899"/>
    </source>
</evidence>
<keyword evidence="7" id="KW-0067">ATP-binding</keyword>
<keyword evidence="6" id="KW-0418">Kinase</keyword>
<dbReference type="Proteomes" id="UP000594260">
    <property type="component" value="Unplaced"/>
</dbReference>
<evidence type="ECO:0000313" key="12">
    <source>
        <dbReference type="EnsemblMetazoa" id="XP_022673498"/>
    </source>
</evidence>
<dbReference type="PROSITE" id="PS50011">
    <property type="entry name" value="PROTEIN_KINASE_DOM"/>
    <property type="match status" value="1"/>
</dbReference>
<dbReference type="OrthoDB" id="68483at2759"/>
<protein>
    <recommendedName>
        <fullName evidence="2">Serine/threonine-protein kinase greatwall</fullName>
        <ecNumber evidence="1">2.7.11.1</ecNumber>
    </recommendedName>
    <alternativeName>
        <fullName evidence="8">Microtubule-associated serine/threonine-protein kinase-like</fullName>
    </alternativeName>
</protein>
<reference evidence="12" key="1">
    <citation type="submission" date="2021-01" db="UniProtKB">
        <authorList>
            <consortium name="EnsemblMetazoa"/>
        </authorList>
    </citation>
    <scope>IDENTIFICATION</scope>
</reference>
<evidence type="ECO:0000256" key="8">
    <source>
        <dbReference type="ARBA" id="ARBA00033099"/>
    </source>
</evidence>
<keyword evidence="4" id="KW-0808">Transferase</keyword>
<evidence type="ECO:0000256" key="4">
    <source>
        <dbReference type="ARBA" id="ARBA00022679"/>
    </source>
</evidence>
<accession>A0A7M7L832</accession>
<proteinExistence type="predicted"/>
<dbReference type="InterPro" id="IPR011009">
    <property type="entry name" value="Kinase-like_dom_sf"/>
</dbReference>
<dbReference type="Gene3D" id="3.30.200.20">
    <property type="entry name" value="Phosphorylase Kinase, domain 1"/>
    <property type="match status" value="1"/>
</dbReference>
<dbReference type="RefSeq" id="XP_022673498.1">
    <property type="nucleotide sequence ID" value="XM_022817763.1"/>
</dbReference>
<dbReference type="AlphaFoldDB" id="A0A7M7L832"/>
<evidence type="ECO:0000256" key="10">
    <source>
        <dbReference type="ARBA" id="ARBA00048679"/>
    </source>
</evidence>
<dbReference type="EnsemblMetazoa" id="XM_022817763">
    <property type="protein sequence ID" value="XP_022673498"/>
    <property type="gene ID" value="LOC111255616"/>
</dbReference>
<sequence length="598" mass="68710">MHSPTDGGNQYNQYNMSILRSGEGNIGYLNDGPRIRICDTPAAIDTFVSDPVTSGEMDDGEKEKVFRRVRTMYDGAVKAAAQGIQAFIKQEFQPGSTMTPLEHFVMKQSCLGAVKLLIRLEKEKLAYDDVRQYFENLGFLLDMLTTRSQVACIYLAKLMVMSMRVVADLAGHLEDLANRQVTNWTKLASFYEEYFRNNYVEREQPRVPPLRNFSKYIPIACGSQGTVHAAVFGRGLDIMMKVVCKKKNRATNSPFNTTLVGSMSRHPLHVAIYGTFACNEAYIILMEYFSGVDCQRLIRQTGSLPTQIVTVIIAQLCLALEYLHYMGFIHRDVKPSNILMNPECRIKLCDFDTAKVCIGLFGPRFHNAFSRRTNREFKDSEAEGTLAFLAPEVLKKDYYGRSIDWWAMGVTAFALRCGRVPFNGKRESDMRKLTRKVELDWPKDEDSVNFQVLKDFIFRALRPNLKDRLCTESYQEFKSHPLFADADWALLEKADSIVSYEPAWNMLVQYKGKFQPKPDISKSRKRDKALIWNPADLTDQYEASPLCTYFSEGFKRCIELAQLERPLTVEMVMEMPEFIPIFNETQYKYKNFFKAVRL</sequence>
<keyword evidence="3" id="KW-0723">Serine/threonine-protein kinase</keyword>
<dbReference type="SUPFAM" id="SSF56112">
    <property type="entry name" value="Protein kinase-like (PK-like)"/>
    <property type="match status" value="1"/>
</dbReference>
<dbReference type="KEGG" id="vde:111255616"/>
<dbReference type="Pfam" id="PF00069">
    <property type="entry name" value="Pkinase"/>
    <property type="match status" value="1"/>
</dbReference>
<organism evidence="12 13">
    <name type="scientific">Varroa destructor</name>
    <name type="common">Honeybee mite</name>
    <dbReference type="NCBI Taxonomy" id="109461"/>
    <lineage>
        <taxon>Eukaryota</taxon>
        <taxon>Metazoa</taxon>
        <taxon>Ecdysozoa</taxon>
        <taxon>Arthropoda</taxon>
        <taxon>Chelicerata</taxon>
        <taxon>Arachnida</taxon>
        <taxon>Acari</taxon>
        <taxon>Parasitiformes</taxon>
        <taxon>Mesostigmata</taxon>
        <taxon>Gamasina</taxon>
        <taxon>Dermanyssoidea</taxon>
        <taxon>Varroidae</taxon>
        <taxon>Varroa</taxon>
    </lineage>
</organism>
<keyword evidence="13" id="KW-1185">Reference proteome</keyword>
<evidence type="ECO:0000313" key="13">
    <source>
        <dbReference type="Proteomes" id="UP000594260"/>
    </source>
</evidence>
<dbReference type="PANTHER" id="PTHR24356">
    <property type="entry name" value="SERINE/THREONINE-PROTEIN KINASE"/>
    <property type="match status" value="1"/>
</dbReference>
<dbReference type="InterPro" id="IPR008271">
    <property type="entry name" value="Ser/Thr_kinase_AS"/>
</dbReference>